<dbReference type="AlphaFoldDB" id="A0A5C3FK11"/>
<dbReference type="RefSeq" id="XP_014658615.1">
    <property type="nucleotide sequence ID" value="XM_014803129.1"/>
</dbReference>
<evidence type="ECO:0000313" key="3">
    <source>
        <dbReference type="EMBL" id="SPO43769.1"/>
    </source>
</evidence>
<feature type="chain" id="PRO_5023031451" evidence="2">
    <location>
        <begin position="26"/>
        <end position="561"/>
    </location>
</feature>
<dbReference type="OrthoDB" id="2552594at2759"/>
<evidence type="ECO:0000256" key="2">
    <source>
        <dbReference type="SAM" id="SignalP"/>
    </source>
</evidence>
<organism evidence="3 4">
    <name type="scientific">Pseudozyma antarctica</name>
    <name type="common">Yeast</name>
    <name type="synonym">Candida antarctica</name>
    <dbReference type="NCBI Taxonomy" id="84753"/>
    <lineage>
        <taxon>Eukaryota</taxon>
        <taxon>Fungi</taxon>
        <taxon>Dikarya</taxon>
        <taxon>Basidiomycota</taxon>
        <taxon>Ustilaginomycotina</taxon>
        <taxon>Ustilaginomycetes</taxon>
        <taxon>Ustilaginales</taxon>
        <taxon>Ustilaginaceae</taxon>
        <taxon>Moesziomyces</taxon>
    </lineage>
</organism>
<reference evidence="3" key="1">
    <citation type="submission" date="2018-03" db="EMBL/GenBank/DDBJ databases">
        <authorList>
            <person name="Guldener U."/>
        </authorList>
    </citation>
    <scope>NUCLEOTIDE SEQUENCE [LARGE SCALE GENOMIC DNA]</scope>
    <source>
        <strain evidence="3">ATCC34888</strain>
    </source>
</reference>
<feature type="region of interest" description="Disordered" evidence="1">
    <location>
        <begin position="60"/>
        <end position="80"/>
    </location>
</feature>
<comment type="caution">
    <text evidence="3">The sequence shown here is derived from an EMBL/GenBank/DDBJ whole genome shotgun (WGS) entry which is preliminary data.</text>
</comment>
<feature type="signal peptide" evidence="2">
    <location>
        <begin position="1"/>
        <end position="25"/>
    </location>
</feature>
<keyword evidence="4" id="KW-1185">Reference proteome</keyword>
<gene>
    <name evidence="3" type="ORF">PSANT_01454</name>
</gene>
<sequence length="561" mass="58731">MKLSSSFAALSAAVVVALCIGQAHAETVNAPLGLSQVNDEGVPITPLTYLNLEPSSKELSDAAKKVTTPPPLPKHPKRLLNPADELKPYVGQLSSPGIKVRAELGHSLIPSLPILGNLDNEGDHRTDVPATPNKRLVAPLEVLKPGEGTEYLPENHQKLGQRTVHPLNRRADSPVDLSFFGKNLDELAPKLPAGKRASDTGLNLLGADVPLDKLPLPGLKRQADVKPLDLGLKTGNAQDADAAKSLLGGLLPIKRLLSNDNPLAPGAAASEEDDGSSGLSVLGNNVPLNKLAVPGMRRQADVKPLDLGLKTGNAQDADAAKSLLGGLLPIRRDGDVKPVDLGLKTGNAQDAERANDFLGSLLGGKRDTITPDNLNLDSVKPIVNQGAGTVMPIVLNQVKSKASPAVQGIKAANGLCSAFGCQNAVQGAVGGVTKELPLPKVRALGDKDMFEHGLLGGNGEINGIPVRRGDPVTDTILGASDEARDAILGVKDQADDAAGAFVKNMYSKHGEVQTKRDLTLPGYALLPGTGPMAKEGAQELIDFLDLPVPGLKRMDKLRRKE</sequence>
<accession>A0A5C3FK11</accession>
<name>A0A5C3FK11_PSEA2</name>
<dbReference type="EMBL" id="OOIQ01000002">
    <property type="protein sequence ID" value="SPO43769.1"/>
    <property type="molecule type" value="Genomic_DNA"/>
</dbReference>
<dbReference type="Proteomes" id="UP000325008">
    <property type="component" value="Unassembled WGS sequence"/>
</dbReference>
<protein>
    <submittedName>
        <fullName evidence="3">Uncharacterized protein</fullName>
    </submittedName>
</protein>
<evidence type="ECO:0000256" key="1">
    <source>
        <dbReference type="SAM" id="MobiDB-lite"/>
    </source>
</evidence>
<proteinExistence type="predicted"/>
<evidence type="ECO:0000313" key="4">
    <source>
        <dbReference type="Proteomes" id="UP000325008"/>
    </source>
</evidence>
<keyword evidence="2" id="KW-0732">Signal</keyword>